<evidence type="ECO:0000313" key="2">
    <source>
        <dbReference type="EMBL" id="EEF75295.1"/>
    </source>
</evidence>
<feature type="transmembrane region" description="Helical" evidence="1">
    <location>
        <begin position="12"/>
        <end position="36"/>
    </location>
</feature>
<dbReference type="EMBL" id="ACBW01000052">
    <property type="protein sequence ID" value="EEF75295.1"/>
    <property type="molecule type" value="Genomic_DNA"/>
</dbReference>
<sequence>MVWKLLRQHLSVSQLTGFFLANLCGMVIVLLSVQFYKDVLPVFTQGDSFLKKDYLIINKEVSTLGSLVGRDGTFSDAEMAKLEKQPFTESVGAFQPARFKVSAGMGMQGMQLSTAMFFESVPDRFVDVKVDDWTYRPGQEEIPIIIPRNYLNLYNFGFAQSRNLPQLSESVMGMMTLDIRMSGRGQVKTLKGRIVGFSNRLNTILVPEDFMNWANSTYGEEKEKSPSRLILEVNNPADERIAQYFQQQGYTTESDKLDAGKTTWFLRMTVGLVLSVGLVISFLSFALLMLSIYLLLQKNTVKLETLLLIGYSPVRVSLPYQMLAVLLNAAVLLIGMALVLPVRSAYLGTLEHLLPGMEAGSLLAAWITGLFLFILVSAANVLAIRRKVQAIWLKKK</sequence>
<feature type="transmembrane region" description="Helical" evidence="1">
    <location>
        <begin position="264"/>
        <end position="296"/>
    </location>
</feature>
<keyword evidence="1" id="KW-0812">Transmembrane</keyword>
<proteinExistence type="predicted"/>
<dbReference type="eggNOG" id="COG0577">
    <property type="taxonomic scope" value="Bacteria"/>
</dbReference>
<feature type="transmembrane region" description="Helical" evidence="1">
    <location>
        <begin position="317"/>
        <end position="342"/>
    </location>
</feature>
<organism evidence="2 3">
    <name type="scientific">Phocaeicola coprophilus DSM 18228 = JCM 13818</name>
    <dbReference type="NCBI Taxonomy" id="547042"/>
    <lineage>
        <taxon>Bacteria</taxon>
        <taxon>Pseudomonadati</taxon>
        <taxon>Bacteroidota</taxon>
        <taxon>Bacteroidia</taxon>
        <taxon>Bacteroidales</taxon>
        <taxon>Bacteroidaceae</taxon>
        <taxon>Phocaeicola</taxon>
    </lineage>
</organism>
<dbReference type="OrthoDB" id="1011751at2"/>
<keyword evidence="1" id="KW-1133">Transmembrane helix</keyword>
<dbReference type="STRING" id="547042.BACCOPRO_00778"/>
<reference evidence="2 3" key="1">
    <citation type="submission" date="2008-12" db="EMBL/GenBank/DDBJ databases">
        <authorList>
            <person name="Fulton L."/>
            <person name="Clifton S."/>
            <person name="Fulton B."/>
            <person name="Xu J."/>
            <person name="Minx P."/>
            <person name="Pepin K.H."/>
            <person name="Johnson M."/>
            <person name="Bhonagiri V."/>
            <person name="Nash W.E."/>
            <person name="Mardis E.R."/>
            <person name="Wilson R.K."/>
        </authorList>
    </citation>
    <scope>NUCLEOTIDE SEQUENCE [LARGE SCALE GENOMIC DNA]</scope>
    <source>
        <strain evidence="2 3">DSM 18228</strain>
    </source>
</reference>
<protein>
    <recommendedName>
        <fullName evidence="4">Efflux ABC transporter, permease protein</fullName>
    </recommendedName>
</protein>
<dbReference type="GeneID" id="78404739"/>
<dbReference type="RefSeq" id="WP_008140956.1">
    <property type="nucleotide sequence ID" value="NZ_EQ973632.1"/>
</dbReference>
<evidence type="ECO:0000256" key="1">
    <source>
        <dbReference type="SAM" id="Phobius"/>
    </source>
</evidence>
<keyword evidence="1" id="KW-0472">Membrane</keyword>
<evidence type="ECO:0008006" key="4">
    <source>
        <dbReference type="Google" id="ProtNLM"/>
    </source>
</evidence>
<feature type="transmembrane region" description="Helical" evidence="1">
    <location>
        <begin position="362"/>
        <end position="384"/>
    </location>
</feature>
<comment type="caution">
    <text evidence="2">The sequence shown here is derived from an EMBL/GenBank/DDBJ whole genome shotgun (WGS) entry which is preliminary data.</text>
</comment>
<evidence type="ECO:0000313" key="3">
    <source>
        <dbReference type="Proteomes" id="UP000014073"/>
    </source>
</evidence>
<dbReference type="Proteomes" id="UP000014073">
    <property type="component" value="Unassembled WGS sequence"/>
</dbReference>
<accession>S0F5R2</accession>
<name>S0F5R2_9BACT</name>
<gene>
    <name evidence="2" type="ORF">BACCOPRO_00778</name>
</gene>
<dbReference type="HOGENOM" id="CLU_699595_0_0_10"/>
<dbReference type="AlphaFoldDB" id="S0F5R2"/>
<keyword evidence="3" id="KW-1185">Reference proteome</keyword>